<protein>
    <submittedName>
        <fullName evidence="2">Uncharacterized protein</fullName>
    </submittedName>
</protein>
<keyword evidence="3" id="KW-1185">Reference proteome</keyword>
<accession>A0ABR7IRY1</accession>
<gene>
    <name evidence="2" type="ORF">H8Z77_07710</name>
</gene>
<proteinExistence type="predicted"/>
<evidence type="ECO:0000313" key="2">
    <source>
        <dbReference type="EMBL" id="MBC5787900.1"/>
    </source>
</evidence>
<evidence type="ECO:0000313" key="3">
    <source>
        <dbReference type="Proteomes" id="UP000649151"/>
    </source>
</evidence>
<evidence type="ECO:0000256" key="1">
    <source>
        <dbReference type="SAM" id="MobiDB-lite"/>
    </source>
</evidence>
<dbReference type="Proteomes" id="UP000649151">
    <property type="component" value="Unassembled WGS sequence"/>
</dbReference>
<organism evidence="2 3">
    <name type="scientific">Clostridium facile</name>
    <dbReference type="NCBI Taxonomy" id="2763035"/>
    <lineage>
        <taxon>Bacteria</taxon>
        <taxon>Bacillati</taxon>
        <taxon>Bacillota</taxon>
        <taxon>Clostridia</taxon>
        <taxon>Eubacteriales</taxon>
        <taxon>Clostridiaceae</taxon>
        <taxon>Clostridium</taxon>
    </lineage>
</organism>
<sequence length="96" mass="11226">MKLRPKWKGYLIGVLAVAFLVSGGICIQQNIQAAMLSHQFNQTSKELENDQKNLEQLEQQTGQYQQEHQEEIQKGKSNQEAYKTWKEKFDQTQQKL</sequence>
<feature type="region of interest" description="Disordered" evidence="1">
    <location>
        <begin position="60"/>
        <end position="79"/>
    </location>
</feature>
<comment type="caution">
    <text evidence="2">The sequence shown here is derived from an EMBL/GenBank/DDBJ whole genome shotgun (WGS) entry which is preliminary data.</text>
</comment>
<name>A0ABR7IRY1_9CLOT</name>
<reference evidence="2 3" key="1">
    <citation type="submission" date="2020-08" db="EMBL/GenBank/DDBJ databases">
        <title>Genome public.</title>
        <authorList>
            <person name="Liu C."/>
            <person name="Sun Q."/>
        </authorList>
    </citation>
    <scope>NUCLEOTIDE SEQUENCE [LARGE SCALE GENOMIC DNA]</scope>
    <source>
        <strain evidence="2 3">NSJ-27</strain>
    </source>
</reference>
<dbReference type="EMBL" id="JACOQK010000001">
    <property type="protein sequence ID" value="MBC5787900.1"/>
    <property type="molecule type" value="Genomic_DNA"/>
</dbReference>
<dbReference type="RefSeq" id="WP_069987354.1">
    <property type="nucleotide sequence ID" value="NZ_JACOQK010000001.1"/>
</dbReference>